<reference evidence="2 5" key="2">
    <citation type="submission" date="2023-11" db="EMBL/GenBank/DDBJ databases">
        <title>MicrobeMod: A computational toolkit for identifying prokaryotic methylation and restriction-modification with nanopore sequencing.</title>
        <authorList>
            <person name="Crits-Christoph A."/>
            <person name="Kang S.C."/>
            <person name="Lee H."/>
            <person name="Ostrov N."/>
        </authorList>
    </citation>
    <scope>NUCLEOTIDE SEQUENCE [LARGE SCALE GENOMIC DNA]</scope>
    <source>
        <strain evidence="2 5">ATCC BAA-571</strain>
    </source>
</reference>
<sequence length="238" mass="25798">MHLLRIHAIALGAMFLVGSASAQVNIGIWGNGILGQSALRNAQEAAGQSADDEEAETSARARPEDAAALSFERSGELSRQIEEGVAQRLSEMVTVQFQMEDPSSLVRTAGTRAIYRQELKKRGLPEDSLSGATALFLAVGWELANGRSLSEEQTAAIFRQTAGGLQRSPLARKSGPELQQESEIRLIITALWLEEARVRSLSSRSTQDLADAVRSDLKAITRNDMRAYEVTANGFTGR</sequence>
<dbReference type="EMBL" id="FNAE01000001">
    <property type="protein sequence ID" value="SDD42363.1"/>
    <property type="molecule type" value="Genomic_DNA"/>
</dbReference>
<evidence type="ECO:0000313" key="3">
    <source>
        <dbReference type="EMBL" id="SDD42363.1"/>
    </source>
</evidence>
<organism evidence="3 4">
    <name type="scientific">Ectopseudomonas alcaliphila</name>
    <dbReference type="NCBI Taxonomy" id="101564"/>
    <lineage>
        <taxon>Bacteria</taxon>
        <taxon>Pseudomonadati</taxon>
        <taxon>Pseudomonadota</taxon>
        <taxon>Gammaproteobacteria</taxon>
        <taxon>Pseudomonadales</taxon>
        <taxon>Pseudomonadaceae</taxon>
        <taxon>Ectopseudomonas</taxon>
    </lineage>
</organism>
<proteinExistence type="predicted"/>
<dbReference type="Proteomes" id="UP001278050">
    <property type="component" value="Unassembled WGS sequence"/>
</dbReference>
<dbReference type="OrthoDB" id="6845580at2"/>
<dbReference type="Pfam" id="PF20388">
    <property type="entry name" value="DUF6683"/>
    <property type="match status" value="1"/>
</dbReference>
<protein>
    <submittedName>
        <fullName evidence="2">DUF6683 family protein</fullName>
    </submittedName>
</protein>
<name>A0A1G6UM21_9GAMM</name>
<dbReference type="RefSeq" id="WP_074675333.1">
    <property type="nucleotide sequence ID" value="NZ_CBCSET010000001.1"/>
</dbReference>
<dbReference type="InterPro" id="IPR046505">
    <property type="entry name" value="DUF6683"/>
</dbReference>
<accession>A0A1G6UM21</accession>
<evidence type="ECO:0000256" key="1">
    <source>
        <dbReference type="SAM" id="MobiDB-lite"/>
    </source>
</evidence>
<keyword evidence="5" id="KW-1185">Reference proteome</keyword>
<dbReference type="Proteomes" id="UP000182413">
    <property type="component" value="Unassembled WGS sequence"/>
</dbReference>
<evidence type="ECO:0000313" key="2">
    <source>
        <dbReference type="EMBL" id="MDX5991580.1"/>
    </source>
</evidence>
<dbReference type="AlphaFoldDB" id="A0A1G6UM21"/>
<gene>
    <name evidence="3" type="ORF">SAMN05216575_101532</name>
    <name evidence="2" type="ORF">SIM71_05895</name>
</gene>
<feature type="region of interest" description="Disordered" evidence="1">
    <location>
        <begin position="44"/>
        <end position="73"/>
    </location>
</feature>
<dbReference type="EMBL" id="JAWXXP010000001">
    <property type="protein sequence ID" value="MDX5991580.1"/>
    <property type="molecule type" value="Genomic_DNA"/>
</dbReference>
<reference evidence="3 4" key="1">
    <citation type="submission" date="2016-10" db="EMBL/GenBank/DDBJ databases">
        <authorList>
            <person name="de Groot N.N."/>
        </authorList>
    </citation>
    <scope>NUCLEOTIDE SEQUENCE [LARGE SCALE GENOMIC DNA]</scope>
    <source>
        <strain evidence="3 4">JCM 10630</strain>
    </source>
</reference>
<evidence type="ECO:0000313" key="4">
    <source>
        <dbReference type="Proteomes" id="UP000182413"/>
    </source>
</evidence>
<evidence type="ECO:0000313" key="5">
    <source>
        <dbReference type="Proteomes" id="UP001278050"/>
    </source>
</evidence>